<organism evidence="1 2">
    <name type="scientific">Cardiobacterium hominis</name>
    <dbReference type="NCBI Taxonomy" id="2718"/>
    <lineage>
        <taxon>Bacteria</taxon>
        <taxon>Pseudomonadati</taxon>
        <taxon>Pseudomonadota</taxon>
        <taxon>Gammaproteobacteria</taxon>
        <taxon>Cardiobacteriales</taxon>
        <taxon>Cardiobacteriaceae</taxon>
        <taxon>Cardiobacterium</taxon>
    </lineage>
</organism>
<gene>
    <name evidence="1" type="ORF">CHUV0807_1170</name>
</gene>
<dbReference type="Proteomes" id="UP000190837">
    <property type="component" value="Unassembled WGS sequence"/>
</dbReference>
<sequence>MKTLEFTFRGAAFVLDLTSGELRGDDGDARKEIERATAIGQQGGEWSDSANMFIPVRIIDPMHNAKQFAACIFSIAPHKDDFPEELYPYAPHMRPMGEGQPLNPFTATAEERQQYSDGMHELLELGATF</sequence>
<reference evidence="2" key="1">
    <citation type="submission" date="2016-04" db="EMBL/GenBank/DDBJ databases">
        <authorList>
            <person name="Tagini F."/>
        </authorList>
    </citation>
    <scope>NUCLEOTIDE SEQUENCE [LARGE SCALE GENOMIC DNA]</scope>
    <source>
        <strain evidence="2">CHUV0807</strain>
    </source>
</reference>
<proteinExistence type="predicted"/>
<accession>A0A1C3H464</accession>
<evidence type="ECO:0000313" key="1">
    <source>
        <dbReference type="EMBL" id="SAM63846.1"/>
    </source>
</evidence>
<dbReference type="EMBL" id="FKLO01000043">
    <property type="protein sequence ID" value="SAM63846.1"/>
    <property type="molecule type" value="Genomic_DNA"/>
</dbReference>
<dbReference type="RefSeq" id="WP_079540417.1">
    <property type="nucleotide sequence ID" value="NZ_FKLO01000043.1"/>
</dbReference>
<protein>
    <submittedName>
        <fullName evidence="1">Uncharacterized protein</fullName>
    </submittedName>
</protein>
<evidence type="ECO:0000313" key="2">
    <source>
        <dbReference type="Proteomes" id="UP000190837"/>
    </source>
</evidence>
<dbReference type="AlphaFoldDB" id="A0A1C3H464"/>
<name>A0A1C3H464_9GAMM</name>